<dbReference type="EMBL" id="JAESDN010000002">
    <property type="protein sequence ID" value="KAG7055964.1"/>
    <property type="molecule type" value="Genomic_DNA"/>
</dbReference>
<evidence type="ECO:0000313" key="2">
    <source>
        <dbReference type="Proteomes" id="UP000699042"/>
    </source>
</evidence>
<keyword evidence="2" id="KW-1185">Reference proteome</keyword>
<organism evidence="1 2">
    <name type="scientific">Colletotrichum scovillei</name>
    <dbReference type="NCBI Taxonomy" id="1209932"/>
    <lineage>
        <taxon>Eukaryota</taxon>
        <taxon>Fungi</taxon>
        <taxon>Dikarya</taxon>
        <taxon>Ascomycota</taxon>
        <taxon>Pezizomycotina</taxon>
        <taxon>Sordariomycetes</taxon>
        <taxon>Hypocreomycetidae</taxon>
        <taxon>Glomerellales</taxon>
        <taxon>Glomerellaceae</taxon>
        <taxon>Colletotrichum</taxon>
        <taxon>Colletotrichum acutatum species complex</taxon>
    </lineage>
</organism>
<sequence length="60" mass="6909">MLRQDLCLINCSRPSNNFHSLGSFHRVLTSGSNHVNNLKNLKSSIYGRLRLFLYKARMVS</sequence>
<dbReference type="AlphaFoldDB" id="A0A9P7RGY9"/>
<reference evidence="1" key="1">
    <citation type="submission" date="2021-05" db="EMBL/GenBank/DDBJ databases">
        <title>Comparative genomics of three Colletotrichum scovillei strains and genetic complementation revealed genes involved fungal growth and virulence on chili pepper.</title>
        <authorList>
            <person name="Hsieh D.-K."/>
            <person name="Chuang S.-C."/>
            <person name="Chen C.-Y."/>
            <person name="Chao Y.-T."/>
            <person name="Lu M.-Y.J."/>
            <person name="Lee M.-H."/>
            <person name="Shih M.-C."/>
        </authorList>
    </citation>
    <scope>NUCLEOTIDE SEQUENCE</scope>
    <source>
        <strain evidence="1">Coll-153</strain>
    </source>
</reference>
<comment type="caution">
    <text evidence="1">The sequence shown here is derived from an EMBL/GenBank/DDBJ whole genome shotgun (WGS) entry which is preliminary data.</text>
</comment>
<dbReference type="Proteomes" id="UP000699042">
    <property type="component" value="Unassembled WGS sequence"/>
</dbReference>
<evidence type="ECO:0000313" key="1">
    <source>
        <dbReference type="EMBL" id="KAG7055964.1"/>
    </source>
</evidence>
<accession>A0A9P7RGY9</accession>
<proteinExistence type="predicted"/>
<gene>
    <name evidence="1" type="ORF">JMJ77_008415</name>
</gene>
<protein>
    <submittedName>
        <fullName evidence="1">Uncharacterized protein</fullName>
    </submittedName>
</protein>
<name>A0A9P7RGY9_9PEZI</name>